<evidence type="ECO:0000256" key="4">
    <source>
        <dbReference type="SAM" id="Coils"/>
    </source>
</evidence>
<reference evidence="8" key="1">
    <citation type="journal article" date="2020" name="mSystems">
        <title>Genome- and Community-Level Interaction Insights into Carbon Utilization and Element Cycling Functions of Hydrothermarchaeota in Hydrothermal Sediment.</title>
        <authorList>
            <person name="Zhou Z."/>
            <person name="Liu Y."/>
            <person name="Xu W."/>
            <person name="Pan J."/>
            <person name="Luo Z.H."/>
            <person name="Li M."/>
        </authorList>
    </citation>
    <scope>NUCLEOTIDE SEQUENCE [LARGE SCALE GENOMIC DNA]</scope>
    <source>
        <strain evidence="8">SpSt-97</strain>
    </source>
</reference>
<protein>
    <submittedName>
        <fullName evidence="8">PAS domain S-box protein</fullName>
    </submittedName>
</protein>
<evidence type="ECO:0000256" key="2">
    <source>
        <dbReference type="ARBA" id="ARBA00029447"/>
    </source>
</evidence>
<sequence>MESANNLLALLNNEEVLSKLKKLIDSKEDHRKEREEIEKLKAQLMEKEKEIERLKKQLSESGVNRLIDEIFKNLPAYTIFIGTDGKIKYVNNSTVKLTGFKSPDEIIGLKPTELARIHPDYKKAGEILIDAIKNKKRIEGLEAKIIARNGTEFFAQIFLYPVYVDGQFMGYTEILYDITEIKVKERELEEIINKLPVAFFMIDRDHRVKMWNKAAEILTGLKAEEVIGTKKQWMAFYKKERPVLADIVLDNPRDADRYYDVVAKSEIGDDVYKVETWIDTRVGDRRYVRATAAPIYDLEGGIAGVVETIEDMTELKEKEQEVKRILEYTEKALELLEGGIRELQAGNLSARVSKPERVEGVKIADRFEETVDLFNEFAERLNEIIKRLAEDMSEATRQINEANEAVNQLNAGMQQISSASQQIATGSENLSRLANASAADLKAAEEVFKDLAWRAEESSKFAENAVKGAEASRELGMKALQAMENIIKEIENATKVVETLDNAVRNIGKVTERIKSIADQTNLLALNAAIEAARAGEHGRGFAVVADEVRKLAEESRKSTEEIDEIVRKVQEETKKVIEATMNVKKRSEEGGLSIQDALTKSNEIAESISRISDMLEAVKEVAENGLTRIMNLAKNFEEVASTAEENAASSEETSAAIEEQTAAVQQIATAMEKVRQIAEETTRTVFENFKIFDSTGKEISRRYATTFTNGGRRYR</sequence>
<dbReference type="SMART" id="SM00283">
    <property type="entry name" value="MA"/>
    <property type="match status" value="1"/>
</dbReference>
<dbReference type="Gene3D" id="3.30.450.20">
    <property type="entry name" value="PAS domain"/>
    <property type="match status" value="2"/>
</dbReference>
<evidence type="ECO:0000256" key="1">
    <source>
        <dbReference type="ARBA" id="ARBA00023224"/>
    </source>
</evidence>
<dbReference type="GO" id="GO:0016020">
    <property type="term" value="C:membrane"/>
    <property type="evidence" value="ECO:0007669"/>
    <property type="project" value="InterPro"/>
</dbReference>
<dbReference type="CDD" id="cd00130">
    <property type="entry name" value="PAS"/>
    <property type="match status" value="2"/>
</dbReference>
<feature type="domain" description="PAC" evidence="7">
    <location>
        <begin position="272"/>
        <end position="324"/>
    </location>
</feature>
<comment type="similarity">
    <text evidence="2">Belongs to the methyl-accepting chemotaxis (MCP) protein family.</text>
</comment>
<keyword evidence="4" id="KW-0175">Coiled coil</keyword>
<dbReference type="NCBIfam" id="TIGR00229">
    <property type="entry name" value="sensory_box"/>
    <property type="match status" value="2"/>
</dbReference>
<feature type="coiled-coil region" evidence="4">
    <location>
        <begin position="634"/>
        <end position="661"/>
    </location>
</feature>
<feature type="domain" description="PAS" evidence="6">
    <location>
        <begin position="63"/>
        <end position="104"/>
    </location>
</feature>
<dbReference type="SUPFAM" id="SSF55785">
    <property type="entry name" value="PYP-like sensor domain (PAS domain)"/>
    <property type="match status" value="2"/>
</dbReference>
<dbReference type="CDD" id="cd11386">
    <property type="entry name" value="MCP_signal"/>
    <property type="match status" value="1"/>
</dbReference>
<dbReference type="Gene3D" id="1.10.287.950">
    <property type="entry name" value="Methyl-accepting chemotaxis protein"/>
    <property type="match status" value="1"/>
</dbReference>
<dbReference type="PANTHER" id="PTHR32089">
    <property type="entry name" value="METHYL-ACCEPTING CHEMOTAXIS PROTEIN MCPB"/>
    <property type="match status" value="1"/>
</dbReference>
<dbReference type="PANTHER" id="PTHR32089:SF112">
    <property type="entry name" value="LYSOZYME-LIKE PROTEIN-RELATED"/>
    <property type="match status" value="1"/>
</dbReference>
<dbReference type="InterPro" id="IPR000700">
    <property type="entry name" value="PAS-assoc_C"/>
</dbReference>
<feature type="domain" description="PAS" evidence="6">
    <location>
        <begin position="184"/>
        <end position="228"/>
    </location>
</feature>
<evidence type="ECO:0000259" key="5">
    <source>
        <dbReference type="PROSITE" id="PS50111"/>
    </source>
</evidence>
<dbReference type="SMART" id="SM00091">
    <property type="entry name" value="PAS"/>
    <property type="match status" value="2"/>
</dbReference>
<feature type="domain" description="PAC" evidence="7">
    <location>
        <begin position="139"/>
        <end position="190"/>
    </location>
</feature>
<dbReference type="InterPro" id="IPR001610">
    <property type="entry name" value="PAC"/>
</dbReference>
<dbReference type="PROSITE" id="PS50112">
    <property type="entry name" value="PAS"/>
    <property type="match status" value="2"/>
</dbReference>
<dbReference type="GO" id="GO:0007165">
    <property type="term" value="P:signal transduction"/>
    <property type="evidence" value="ECO:0007669"/>
    <property type="project" value="UniProtKB-KW"/>
</dbReference>
<dbReference type="InterPro" id="IPR035965">
    <property type="entry name" value="PAS-like_dom_sf"/>
</dbReference>
<dbReference type="AlphaFoldDB" id="A0A7C3YES1"/>
<proteinExistence type="inferred from homology"/>
<dbReference type="SUPFAM" id="SSF58104">
    <property type="entry name" value="Methyl-accepting chemotaxis protein (MCP) signaling domain"/>
    <property type="match status" value="2"/>
</dbReference>
<keyword evidence="1 3" id="KW-0807">Transducer</keyword>
<dbReference type="Pfam" id="PF13426">
    <property type="entry name" value="PAS_9"/>
    <property type="match status" value="2"/>
</dbReference>
<dbReference type="PROSITE" id="PS50111">
    <property type="entry name" value="CHEMOTAXIS_TRANSDUC_2"/>
    <property type="match status" value="1"/>
</dbReference>
<evidence type="ECO:0000259" key="7">
    <source>
        <dbReference type="PROSITE" id="PS50113"/>
    </source>
</evidence>
<evidence type="ECO:0000256" key="3">
    <source>
        <dbReference type="PROSITE-ProRule" id="PRU00284"/>
    </source>
</evidence>
<name>A0A7C3YES1_9EURY</name>
<gene>
    <name evidence="8" type="ORF">ENX77_01210</name>
</gene>
<dbReference type="EMBL" id="DTPI01000007">
    <property type="protein sequence ID" value="HGE65740.1"/>
    <property type="molecule type" value="Genomic_DNA"/>
</dbReference>
<evidence type="ECO:0000259" key="6">
    <source>
        <dbReference type="PROSITE" id="PS50112"/>
    </source>
</evidence>
<dbReference type="InterPro" id="IPR004089">
    <property type="entry name" value="MCPsignal_dom"/>
</dbReference>
<accession>A0A7C3YES1</accession>
<dbReference type="Pfam" id="PF00015">
    <property type="entry name" value="MCPsignal"/>
    <property type="match status" value="1"/>
</dbReference>
<dbReference type="InterPro" id="IPR000014">
    <property type="entry name" value="PAS"/>
</dbReference>
<feature type="domain" description="Methyl-accepting transducer" evidence="5">
    <location>
        <begin position="405"/>
        <end position="662"/>
    </location>
</feature>
<comment type="caution">
    <text evidence="8">The sequence shown here is derived from an EMBL/GenBank/DDBJ whole genome shotgun (WGS) entry which is preliminary data.</text>
</comment>
<dbReference type="SMART" id="SM00086">
    <property type="entry name" value="PAC"/>
    <property type="match status" value="2"/>
</dbReference>
<organism evidence="8">
    <name type="scientific">Geoglobus ahangari</name>
    <dbReference type="NCBI Taxonomy" id="113653"/>
    <lineage>
        <taxon>Archaea</taxon>
        <taxon>Methanobacteriati</taxon>
        <taxon>Methanobacteriota</taxon>
        <taxon>Archaeoglobi</taxon>
        <taxon>Archaeoglobales</taxon>
        <taxon>Archaeoglobaceae</taxon>
        <taxon>Geoglobus</taxon>
    </lineage>
</organism>
<evidence type="ECO:0000313" key="8">
    <source>
        <dbReference type="EMBL" id="HGE65740.1"/>
    </source>
</evidence>
<feature type="coiled-coil region" evidence="4">
    <location>
        <begin position="13"/>
        <end position="64"/>
    </location>
</feature>
<feature type="coiled-coil region" evidence="4">
    <location>
        <begin position="378"/>
        <end position="419"/>
    </location>
</feature>
<dbReference type="PROSITE" id="PS50113">
    <property type="entry name" value="PAC"/>
    <property type="match status" value="2"/>
</dbReference>